<protein>
    <submittedName>
        <fullName evidence="1 2">Uncharacterized protein</fullName>
    </submittedName>
</protein>
<dbReference type="PaxDb" id="3880-AET03554"/>
<sequence length="115" mass="13323">MYSDIIVRSMFNMLMSVGIRKIERKIIKVKKANFAHDNFDYEVVLLMATTYIRNDSSTLILSRRQMSNLQIIAEGIGDIAIRMKDDNKAPVKKVMYVLGMKGNDGRIRQVYQIVY</sequence>
<keyword evidence="3" id="KW-1185">Reference proteome</keyword>
<evidence type="ECO:0000313" key="1">
    <source>
        <dbReference type="EMBL" id="AET03554.1"/>
    </source>
</evidence>
<dbReference type="AlphaFoldDB" id="G7L8M0"/>
<evidence type="ECO:0000313" key="2">
    <source>
        <dbReference type="EnsemblPlants" id="AET03554"/>
    </source>
</evidence>
<dbReference type="HOGENOM" id="CLU_2112558_0_0_1"/>
<organism evidence="1 3">
    <name type="scientific">Medicago truncatula</name>
    <name type="common">Barrel medic</name>
    <name type="synonym">Medicago tribuloides</name>
    <dbReference type="NCBI Taxonomy" id="3880"/>
    <lineage>
        <taxon>Eukaryota</taxon>
        <taxon>Viridiplantae</taxon>
        <taxon>Streptophyta</taxon>
        <taxon>Embryophyta</taxon>
        <taxon>Tracheophyta</taxon>
        <taxon>Spermatophyta</taxon>
        <taxon>Magnoliopsida</taxon>
        <taxon>eudicotyledons</taxon>
        <taxon>Gunneridae</taxon>
        <taxon>Pentapetalae</taxon>
        <taxon>rosids</taxon>
        <taxon>fabids</taxon>
        <taxon>Fabales</taxon>
        <taxon>Fabaceae</taxon>
        <taxon>Papilionoideae</taxon>
        <taxon>50 kb inversion clade</taxon>
        <taxon>NPAAA clade</taxon>
        <taxon>Hologalegina</taxon>
        <taxon>IRL clade</taxon>
        <taxon>Trifolieae</taxon>
        <taxon>Medicago</taxon>
    </lineage>
</organism>
<reference evidence="1 3" key="1">
    <citation type="journal article" date="2011" name="Nature">
        <title>The Medicago genome provides insight into the evolution of rhizobial symbioses.</title>
        <authorList>
            <person name="Young N.D."/>
            <person name="Debelle F."/>
            <person name="Oldroyd G.E."/>
            <person name="Geurts R."/>
            <person name="Cannon S.B."/>
            <person name="Udvardi M.K."/>
            <person name="Benedito V.A."/>
            <person name="Mayer K.F."/>
            <person name="Gouzy J."/>
            <person name="Schoof H."/>
            <person name="Van de Peer Y."/>
            <person name="Proost S."/>
            <person name="Cook D.R."/>
            <person name="Meyers B.C."/>
            <person name="Spannagl M."/>
            <person name="Cheung F."/>
            <person name="De Mita S."/>
            <person name="Krishnakumar V."/>
            <person name="Gundlach H."/>
            <person name="Zhou S."/>
            <person name="Mudge J."/>
            <person name="Bharti A.K."/>
            <person name="Murray J.D."/>
            <person name="Naoumkina M.A."/>
            <person name="Rosen B."/>
            <person name="Silverstein K.A."/>
            <person name="Tang H."/>
            <person name="Rombauts S."/>
            <person name="Zhao P.X."/>
            <person name="Zhou P."/>
            <person name="Barbe V."/>
            <person name="Bardou P."/>
            <person name="Bechner M."/>
            <person name="Bellec A."/>
            <person name="Berger A."/>
            <person name="Berges H."/>
            <person name="Bidwell S."/>
            <person name="Bisseling T."/>
            <person name="Choisne N."/>
            <person name="Couloux A."/>
            <person name="Denny R."/>
            <person name="Deshpande S."/>
            <person name="Dai X."/>
            <person name="Doyle J.J."/>
            <person name="Dudez A.M."/>
            <person name="Farmer A.D."/>
            <person name="Fouteau S."/>
            <person name="Franken C."/>
            <person name="Gibelin C."/>
            <person name="Gish J."/>
            <person name="Goldstein S."/>
            <person name="Gonzalez A.J."/>
            <person name="Green P.J."/>
            <person name="Hallab A."/>
            <person name="Hartog M."/>
            <person name="Hua A."/>
            <person name="Humphray S.J."/>
            <person name="Jeong D.H."/>
            <person name="Jing Y."/>
            <person name="Jocker A."/>
            <person name="Kenton S.M."/>
            <person name="Kim D.J."/>
            <person name="Klee K."/>
            <person name="Lai H."/>
            <person name="Lang C."/>
            <person name="Lin S."/>
            <person name="Macmil S.L."/>
            <person name="Magdelenat G."/>
            <person name="Matthews L."/>
            <person name="McCorrison J."/>
            <person name="Monaghan E.L."/>
            <person name="Mun J.H."/>
            <person name="Najar F.Z."/>
            <person name="Nicholson C."/>
            <person name="Noirot C."/>
            <person name="O'Bleness M."/>
            <person name="Paule C.R."/>
            <person name="Poulain J."/>
            <person name="Prion F."/>
            <person name="Qin B."/>
            <person name="Qu C."/>
            <person name="Retzel E.F."/>
            <person name="Riddle C."/>
            <person name="Sallet E."/>
            <person name="Samain S."/>
            <person name="Samson N."/>
            <person name="Sanders I."/>
            <person name="Saurat O."/>
            <person name="Scarpelli C."/>
            <person name="Schiex T."/>
            <person name="Segurens B."/>
            <person name="Severin A.J."/>
            <person name="Sherrier D.J."/>
            <person name="Shi R."/>
            <person name="Sims S."/>
            <person name="Singer S.R."/>
            <person name="Sinharoy S."/>
            <person name="Sterck L."/>
            <person name="Viollet A."/>
            <person name="Wang B.B."/>
            <person name="Wang K."/>
            <person name="Wang M."/>
            <person name="Wang X."/>
            <person name="Warfsmann J."/>
            <person name="Weissenbach J."/>
            <person name="White D.D."/>
            <person name="White J.D."/>
            <person name="Wiley G.B."/>
            <person name="Wincker P."/>
            <person name="Xing Y."/>
            <person name="Yang L."/>
            <person name="Yao Z."/>
            <person name="Ying F."/>
            <person name="Zhai J."/>
            <person name="Zhou L."/>
            <person name="Zuber A."/>
            <person name="Denarie J."/>
            <person name="Dixon R.A."/>
            <person name="May G.D."/>
            <person name="Schwartz D.C."/>
            <person name="Rogers J."/>
            <person name="Quetier F."/>
            <person name="Town C.D."/>
            <person name="Roe B.A."/>
        </authorList>
    </citation>
    <scope>NUCLEOTIDE SEQUENCE [LARGE SCALE GENOMIC DNA]</scope>
    <source>
        <strain evidence="1">A17</strain>
        <strain evidence="2 3">cv. Jemalong A17</strain>
    </source>
</reference>
<proteinExistence type="predicted"/>
<evidence type="ECO:0000313" key="3">
    <source>
        <dbReference type="Proteomes" id="UP000002051"/>
    </source>
</evidence>
<reference evidence="2" key="3">
    <citation type="submission" date="2015-04" db="UniProtKB">
        <authorList>
            <consortium name="EnsemblPlants"/>
        </authorList>
    </citation>
    <scope>IDENTIFICATION</scope>
    <source>
        <strain evidence="2">cv. Jemalong A17</strain>
    </source>
</reference>
<dbReference type="EnsemblPlants" id="AET03554">
    <property type="protein sequence ID" value="AET03554"/>
    <property type="gene ID" value="MTR_8g072870"/>
</dbReference>
<dbReference type="EMBL" id="CM001224">
    <property type="protein sequence ID" value="AET03554.1"/>
    <property type="molecule type" value="Genomic_DNA"/>
</dbReference>
<gene>
    <name evidence="1" type="ordered locus">MTR_8g072870</name>
</gene>
<accession>G7L8M0</accession>
<reference evidence="1 3" key="2">
    <citation type="journal article" date="2014" name="BMC Genomics">
        <title>An improved genome release (version Mt4.0) for the model legume Medicago truncatula.</title>
        <authorList>
            <person name="Tang H."/>
            <person name="Krishnakumar V."/>
            <person name="Bidwell S."/>
            <person name="Rosen B."/>
            <person name="Chan A."/>
            <person name="Zhou S."/>
            <person name="Gentzbittel L."/>
            <person name="Childs K.L."/>
            <person name="Yandell M."/>
            <person name="Gundlach H."/>
            <person name="Mayer K.F."/>
            <person name="Schwartz D.C."/>
            <person name="Town C.D."/>
        </authorList>
    </citation>
    <scope>GENOME REANNOTATION</scope>
    <source>
        <strain evidence="2 3">cv. Jemalong A17</strain>
    </source>
</reference>
<dbReference type="Proteomes" id="UP000002051">
    <property type="component" value="Chromosome 8"/>
</dbReference>
<name>G7L8M0_MEDTR</name>